<proteinExistence type="predicted"/>
<protein>
    <recommendedName>
        <fullName evidence="3">Nuclease</fullName>
    </recommendedName>
</protein>
<evidence type="ECO:0000313" key="1">
    <source>
        <dbReference type="EMBL" id="MDJ1372457.1"/>
    </source>
</evidence>
<reference evidence="1" key="1">
    <citation type="submission" date="2018-03" db="EMBL/GenBank/DDBJ databases">
        <authorList>
            <person name="Nunes O.C."/>
            <person name="Lopes A.R."/>
            <person name="Froufe H."/>
            <person name="Munoz-Merida A."/>
            <person name="Barroso C."/>
            <person name="Egas C."/>
        </authorList>
    </citation>
    <scope>NUCLEOTIDE SEQUENCE</scope>
    <source>
        <strain evidence="1">ON4</strain>
    </source>
</reference>
<organism evidence="1 2">
    <name type="scientific">Gulosibacter molinativorax</name>
    <dbReference type="NCBI Taxonomy" id="256821"/>
    <lineage>
        <taxon>Bacteria</taxon>
        <taxon>Bacillati</taxon>
        <taxon>Actinomycetota</taxon>
        <taxon>Actinomycetes</taxon>
        <taxon>Micrococcales</taxon>
        <taxon>Microbacteriaceae</taxon>
        <taxon>Gulosibacter</taxon>
    </lineage>
</organism>
<dbReference type="RefSeq" id="WP_035733588.1">
    <property type="nucleotide sequence ID" value="NZ_CP028426.1"/>
</dbReference>
<evidence type="ECO:0000313" key="2">
    <source>
        <dbReference type="Proteomes" id="UP001170379"/>
    </source>
</evidence>
<accession>A0ABT7CB82</accession>
<gene>
    <name evidence="1" type="ORF">C7K25_13975</name>
</gene>
<keyword evidence="2" id="KW-1185">Reference proteome</keyword>
<sequence>MQDWIEHRRGIDGERLGWMRPEGEGFVVIDLLGRARTKALDWLDAETFLEELGIGYLADKYEVLLENGSWQRVRIIEVSTSRISLKQEDWGDMSAPPVYYRANFPLDEAQLRPVQ</sequence>
<dbReference type="Proteomes" id="UP001170379">
    <property type="component" value="Unassembled WGS sequence"/>
</dbReference>
<comment type="caution">
    <text evidence="1">The sequence shown here is derived from an EMBL/GenBank/DDBJ whole genome shotgun (WGS) entry which is preliminary data.</text>
</comment>
<dbReference type="EMBL" id="PXVD01000027">
    <property type="protein sequence ID" value="MDJ1372457.1"/>
    <property type="molecule type" value="Genomic_DNA"/>
</dbReference>
<name>A0ABT7CB82_9MICO</name>
<evidence type="ECO:0008006" key="3">
    <source>
        <dbReference type="Google" id="ProtNLM"/>
    </source>
</evidence>
<reference evidence="1" key="2">
    <citation type="journal article" date="2022" name="Sci. Rep.">
        <title>In silico prediction of the enzymes involved in the degradation of the herbicide molinate by Gulosibacter molinativorax ON4T.</title>
        <authorList>
            <person name="Lopes A.R."/>
            <person name="Bunin E."/>
            <person name="Viana A.T."/>
            <person name="Froufe H."/>
            <person name="Munoz-Merida A."/>
            <person name="Pinho D."/>
            <person name="Figueiredo J."/>
            <person name="Barroso C."/>
            <person name="Vaz-Moreira I."/>
            <person name="Bellanger X."/>
            <person name="Egas C."/>
            <person name="Nunes O.C."/>
        </authorList>
    </citation>
    <scope>NUCLEOTIDE SEQUENCE</scope>
    <source>
        <strain evidence="1">ON4</strain>
    </source>
</reference>